<evidence type="ECO:0000313" key="2">
    <source>
        <dbReference type="Proteomes" id="UP001501207"/>
    </source>
</evidence>
<evidence type="ECO:0000313" key="1">
    <source>
        <dbReference type="EMBL" id="GAA4308353.1"/>
    </source>
</evidence>
<dbReference type="Proteomes" id="UP001501207">
    <property type="component" value="Unassembled WGS sequence"/>
</dbReference>
<dbReference type="SUPFAM" id="SSF47240">
    <property type="entry name" value="Ferritin-like"/>
    <property type="match status" value="1"/>
</dbReference>
<dbReference type="Gene3D" id="1.20.1260.10">
    <property type="match status" value="1"/>
</dbReference>
<protein>
    <recommendedName>
        <fullName evidence="3">DUF892 family protein</fullName>
    </recommendedName>
</protein>
<dbReference type="Pfam" id="PF05974">
    <property type="entry name" value="DUF892"/>
    <property type="match status" value="1"/>
</dbReference>
<evidence type="ECO:0008006" key="3">
    <source>
        <dbReference type="Google" id="ProtNLM"/>
    </source>
</evidence>
<accession>A0ABP8FPL4</accession>
<keyword evidence="2" id="KW-1185">Reference proteome</keyword>
<dbReference type="RefSeq" id="WP_344977963.1">
    <property type="nucleotide sequence ID" value="NZ_BAABFN010000002.1"/>
</dbReference>
<dbReference type="InterPro" id="IPR047114">
    <property type="entry name" value="YciF"/>
</dbReference>
<proteinExistence type="predicted"/>
<sequence length="164" mass="19366">MSYIRENKTVYLSFGRKADLSRLFFNLLEKTYWAEQELLGVIAEMRSVSSSSELWDFFDLHHRQTLDHIRRLEDIFALWGRPPGGKTCYAMEGLLREIRQLIHAPYDDNIRDIGLLLASRKIDYYEIIAYNTLNRLTAGIDFARYNSQEDDAVRNLLSMYRFVN</sequence>
<comment type="caution">
    <text evidence="1">The sequence shown here is derived from an EMBL/GenBank/DDBJ whole genome shotgun (WGS) entry which is preliminary data.</text>
</comment>
<dbReference type="PANTHER" id="PTHR30565:SF9">
    <property type="entry name" value="PROTEIN YCIF"/>
    <property type="match status" value="1"/>
</dbReference>
<dbReference type="InterPro" id="IPR009078">
    <property type="entry name" value="Ferritin-like_SF"/>
</dbReference>
<dbReference type="EMBL" id="BAABFN010000002">
    <property type="protein sequence ID" value="GAA4308353.1"/>
    <property type="molecule type" value="Genomic_DNA"/>
</dbReference>
<gene>
    <name evidence="1" type="ORF">GCM10023143_15630</name>
</gene>
<dbReference type="InterPro" id="IPR012347">
    <property type="entry name" value="Ferritin-like"/>
</dbReference>
<dbReference type="InterPro" id="IPR010287">
    <property type="entry name" value="DUF892_YciF-like"/>
</dbReference>
<dbReference type="PANTHER" id="PTHR30565">
    <property type="entry name" value="PROTEIN YCIF"/>
    <property type="match status" value="1"/>
</dbReference>
<name>A0ABP8FPL4_9BACT</name>
<reference evidence="2" key="1">
    <citation type="journal article" date="2019" name="Int. J. Syst. Evol. Microbiol.">
        <title>The Global Catalogue of Microorganisms (GCM) 10K type strain sequencing project: providing services to taxonomists for standard genome sequencing and annotation.</title>
        <authorList>
            <consortium name="The Broad Institute Genomics Platform"/>
            <consortium name="The Broad Institute Genome Sequencing Center for Infectious Disease"/>
            <person name="Wu L."/>
            <person name="Ma J."/>
        </authorList>
    </citation>
    <scope>NUCLEOTIDE SEQUENCE [LARGE SCALE GENOMIC DNA]</scope>
    <source>
        <strain evidence="2">JCM 17664</strain>
    </source>
</reference>
<organism evidence="1 2">
    <name type="scientific">Compostibacter hankyongensis</name>
    <dbReference type="NCBI Taxonomy" id="1007089"/>
    <lineage>
        <taxon>Bacteria</taxon>
        <taxon>Pseudomonadati</taxon>
        <taxon>Bacteroidota</taxon>
        <taxon>Chitinophagia</taxon>
        <taxon>Chitinophagales</taxon>
        <taxon>Chitinophagaceae</taxon>
        <taxon>Compostibacter</taxon>
    </lineage>
</organism>